<evidence type="ECO:0000256" key="20">
    <source>
        <dbReference type="ARBA" id="ARBA00055808"/>
    </source>
</evidence>
<feature type="transmembrane region" description="Helical" evidence="22">
    <location>
        <begin position="356"/>
        <end position="380"/>
    </location>
</feature>
<evidence type="ECO:0000313" key="26">
    <source>
        <dbReference type="EMBL" id="CAL1584819.1"/>
    </source>
</evidence>
<feature type="transmembrane region" description="Helical" evidence="22">
    <location>
        <begin position="620"/>
        <end position="639"/>
    </location>
</feature>
<evidence type="ECO:0000259" key="25">
    <source>
        <dbReference type="Pfam" id="PF21116"/>
    </source>
</evidence>
<comment type="function">
    <text evidence="20">Selective transporter that mediates the uptake of Zn(2+). Plays an essential role for dietary zinc uptake from small intestine. The Zn(2+) uniporter activity is regulated by zinc availability. Also exhibits polyspecific binding and transport of Cu(2+), Cd(2+) and possibly Ni(2+) but at higher concentrations.</text>
</comment>
<keyword evidence="10" id="KW-0862">Zinc</keyword>
<evidence type="ECO:0000256" key="17">
    <source>
        <dbReference type="ARBA" id="ARBA00039394"/>
    </source>
</evidence>
<evidence type="ECO:0000256" key="10">
    <source>
        <dbReference type="ARBA" id="ARBA00022833"/>
    </source>
</evidence>
<gene>
    <name evidence="26" type="ORF">KC01_LOCUS15095</name>
</gene>
<evidence type="ECO:0000256" key="16">
    <source>
        <dbReference type="ARBA" id="ARBA00034634"/>
    </source>
</evidence>
<feature type="domain" description="Zinc transporter ZIP4 N-terminal" evidence="24">
    <location>
        <begin position="49"/>
        <end position="199"/>
    </location>
</feature>
<dbReference type="InterPro" id="IPR049406">
    <property type="entry name" value="ZIP4_12_EF-hand"/>
</dbReference>
<keyword evidence="12" id="KW-0864">Zinc transport</keyword>
<dbReference type="Pfam" id="PF02535">
    <property type="entry name" value="Zip"/>
    <property type="match status" value="1"/>
</dbReference>
<keyword evidence="5" id="KW-1003">Cell membrane</keyword>
<evidence type="ECO:0000256" key="15">
    <source>
        <dbReference type="ARBA" id="ARBA00023136"/>
    </source>
</evidence>
<dbReference type="GO" id="GO:0030003">
    <property type="term" value="P:intracellular monoatomic cation homeostasis"/>
    <property type="evidence" value="ECO:0007669"/>
    <property type="project" value="TreeGrafter"/>
</dbReference>
<feature type="compositionally biased region" description="Basic and acidic residues" evidence="21">
    <location>
        <begin position="254"/>
        <end position="267"/>
    </location>
</feature>
<feature type="transmembrane region" description="Helical" evidence="22">
    <location>
        <begin position="592"/>
        <end position="614"/>
    </location>
</feature>
<feature type="domain" description="Zinc transporter ZIP4/12 EF-hand" evidence="25">
    <location>
        <begin position="229"/>
        <end position="336"/>
    </location>
</feature>
<evidence type="ECO:0000256" key="2">
    <source>
        <dbReference type="ARBA" id="ARBA00004424"/>
    </source>
</evidence>
<keyword evidence="13 22" id="KW-1133">Transmembrane helix</keyword>
<dbReference type="InterPro" id="IPR041137">
    <property type="entry name" value="ZIP4_N"/>
</dbReference>
<evidence type="ECO:0000256" key="18">
    <source>
        <dbReference type="ARBA" id="ARBA00041703"/>
    </source>
</evidence>
<reference evidence="26 27" key="1">
    <citation type="submission" date="2024-04" db="EMBL/GenBank/DDBJ databases">
        <authorList>
            <person name="Waldvogel A.-M."/>
            <person name="Schoenle A."/>
        </authorList>
    </citation>
    <scope>NUCLEOTIDE SEQUENCE [LARGE SCALE GENOMIC DNA]</scope>
</reference>
<evidence type="ECO:0000256" key="5">
    <source>
        <dbReference type="ARBA" id="ARBA00022475"/>
    </source>
</evidence>
<feature type="region of interest" description="Disordered" evidence="21">
    <location>
        <begin position="134"/>
        <end position="167"/>
    </location>
</feature>
<dbReference type="GO" id="GO:0071578">
    <property type="term" value="P:zinc ion import across plasma membrane"/>
    <property type="evidence" value="ECO:0007669"/>
    <property type="project" value="TreeGrafter"/>
</dbReference>
<dbReference type="Pfam" id="PF18292">
    <property type="entry name" value="ZIP4_domain"/>
    <property type="match status" value="1"/>
</dbReference>
<keyword evidence="14" id="KW-0406">Ion transport</keyword>
<dbReference type="GO" id="GO:0055038">
    <property type="term" value="C:recycling endosome membrane"/>
    <property type="evidence" value="ECO:0007669"/>
    <property type="project" value="UniProtKB-SubCell"/>
</dbReference>
<sequence>MPSSSAAVLLSVLSLCVYGSPAVQQLSRDVVSAVAPGETLLSGPAVRTVFNTLQARVQCTEVPCEKCSPADAIQQLITANREDGNASNINAEEFTFVAAAAVFYFRSPGPVCSAIKRGEWKEATERFLQEITHSGHKHTENQEHHDHPGHQEHQEHHDHHDHHSLDEEAVERLLRGLHYRPLHTQSCVGAAELTGHEEVVFGRILLNALEGGCFRSSLPDDSFFLHDIMERLGSDNFTLQELKDLMNSLNLGPDSERDGDHDHDHGHGHSHHDNHHHHRRRRSVPLHPEEHVTNSTWDNHCFSAEELLQIYGVSNSSDSSELARLSPALVQQLLSGSCSVAVQPGKPDGLSRTERYLYATLANVVITLSSMFGILVLLCTSCTTLFQLSIQFCISLAVGSLTGDALLHLLPMFLGLHVHGADSGSKHVHADEGVLPDYTRKMLVVMAGVYYFFLMESLFSLISHKYKKNQHDHHGDETEPHHCDHGRVLEMYQKDKKQKEKMQSASKADLVVYEEEKPQKQRTREQRLLPYMITIGDGLHNFADGLAMGAAFSVSWRSGLATSIAVLCHELPHELGDFAILLHTGMSVRKALLLNLGSAMTSFFGLYIALSVATDVVTQQWIAAVTAGLFLYVGLADMLPTLVHIDSRRPWLVFLLQNVGLLSGWGILLLLSLFEEQIHF</sequence>
<name>A0AAV2K538_KNICA</name>
<feature type="chain" id="PRO_5043785695" description="Zinc transporter ZIP4" evidence="23">
    <location>
        <begin position="20"/>
        <end position="680"/>
    </location>
</feature>
<evidence type="ECO:0000256" key="6">
    <source>
        <dbReference type="ARBA" id="ARBA00022692"/>
    </source>
</evidence>
<evidence type="ECO:0000313" key="27">
    <source>
        <dbReference type="Proteomes" id="UP001497482"/>
    </source>
</evidence>
<dbReference type="GO" id="GO:0140410">
    <property type="term" value="F:monoatomic cation:bicarbonate symporter activity"/>
    <property type="evidence" value="ECO:0007669"/>
    <property type="project" value="TreeGrafter"/>
</dbReference>
<evidence type="ECO:0000256" key="23">
    <source>
        <dbReference type="SAM" id="SignalP"/>
    </source>
</evidence>
<dbReference type="AlphaFoldDB" id="A0AAV2K538"/>
<evidence type="ECO:0000256" key="4">
    <source>
        <dbReference type="ARBA" id="ARBA00022448"/>
    </source>
</evidence>
<dbReference type="PANTHER" id="PTHR12191">
    <property type="entry name" value="SOLUTE CARRIER FAMILY 39"/>
    <property type="match status" value="1"/>
</dbReference>
<dbReference type="Pfam" id="PF21116">
    <property type="entry name" value="EF-hand_Zip"/>
    <property type="match status" value="1"/>
</dbReference>
<feature type="transmembrane region" description="Helical" evidence="22">
    <location>
        <begin position="651"/>
        <end position="674"/>
    </location>
</feature>
<evidence type="ECO:0000256" key="8">
    <source>
        <dbReference type="ARBA" id="ARBA00022729"/>
    </source>
</evidence>
<feature type="compositionally biased region" description="Basic and acidic residues" evidence="21">
    <location>
        <begin position="137"/>
        <end position="167"/>
    </location>
</feature>
<keyword evidence="6 22" id="KW-0812">Transmembrane</keyword>
<dbReference type="GO" id="GO:0005385">
    <property type="term" value="F:zinc ion transmembrane transporter activity"/>
    <property type="evidence" value="ECO:0007669"/>
    <property type="project" value="TreeGrafter"/>
</dbReference>
<protein>
    <recommendedName>
        <fullName evidence="17">Zinc transporter ZIP4</fullName>
    </recommendedName>
    <alternativeName>
        <fullName evidence="19">Solute carrier family 39 member 4</fullName>
    </alternativeName>
    <alternativeName>
        <fullName evidence="18">Zrt- and Irt-like protein 4</fullName>
    </alternativeName>
</protein>
<feature type="signal peptide" evidence="23">
    <location>
        <begin position="1"/>
        <end position="19"/>
    </location>
</feature>
<keyword evidence="7" id="KW-0479">Metal-binding</keyword>
<feature type="region of interest" description="Disordered" evidence="21">
    <location>
        <begin position="250"/>
        <end position="286"/>
    </location>
</feature>
<evidence type="ECO:0000256" key="19">
    <source>
        <dbReference type="ARBA" id="ARBA00042777"/>
    </source>
</evidence>
<dbReference type="GO" id="GO:0016324">
    <property type="term" value="C:apical plasma membrane"/>
    <property type="evidence" value="ECO:0007669"/>
    <property type="project" value="UniProtKB-SubCell"/>
</dbReference>
<comment type="catalytic activity">
    <reaction evidence="16">
        <text>Zn(2+)(in) = Zn(2+)(out)</text>
        <dbReference type="Rhea" id="RHEA:29351"/>
        <dbReference type="ChEBI" id="CHEBI:29105"/>
    </reaction>
</comment>
<comment type="subcellular location">
    <subcellularLocation>
        <location evidence="2">Apical cell membrane</location>
        <topology evidence="2">Multi-pass membrane protein</topology>
    </subcellularLocation>
    <subcellularLocation>
        <location evidence="1">Recycling endosome membrane</location>
        <topology evidence="1">Multi-pass membrane protein</topology>
    </subcellularLocation>
</comment>
<keyword evidence="9" id="KW-0967">Endosome</keyword>
<evidence type="ECO:0000259" key="24">
    <source>
        <dbReference type="Pfam" id="PF18292"/>
    </source>
</evidence>
<evidence type="ECO:0000256" key="21">
    <source>
        <dbReference type="SAM" id="MobiDB-lite"/>
    </source>
</evidence>
<accession>A0AAV2K538</accession>
<evidence type="ECO:0000256" key="22">
    <source>
        <dbReference type="SAM" id="Phobius"/>
    </source>
</evidence>
<evidence type="ECO:0000256" key="13">
    <source>
        <dbReference type="ARBA" id="ARBA00022989"/>
    </source>
</evidence>
<keyword evidence="15 22" id="KW-0472">Membrane</keyword>
<dbReference type="Proteomes" id="UP001497482">
    <property type="component" value="Chromosome 16"/>
</dbReference>
<keyword evidence="27" id="KW-1185">Reference proteome</keyword>
<evidence type="ECO:0000256" key="1">
    <source>
        <dbReference type="ARBA" id="ARBA00004195"/>
    </source>
</evidence>
<keyword evidence="11" id="KW-0832">Ubl conjugation</keyword>
<keyword evidence="8 23" id="KW-0732">Signal</keyword>
<feature type="transmembrane region" description="Helical" evidence="22">
    <location>
        <begin position="392"/>
        <end position="414"/>
    </location>
</feature>
<evidence type="ECO:0000256" key="11">
    <source>
        <dbReference type="ARBA" id="ARBA00022843"/>
    </source>
</evidence>
<proteinExistence type="inferred from homology"/>
<dbReference type="PANTHER" id="PTHR12191:SF21">
    <property type="entry name" value="ZINC TRANSPORTER ZIP4"/>
    <property type="match status" value="1"/>
</dbReference>
<feature type="transmembrane region" description="Helical" evidence="22">
    <location>
        <begin position="442"/>
        <end position="462"/>
    </location>
</feature>
<evidence type="ECO:0000256" key="9">
    <source>
        <dbReference type="ARBA" id="ARBA00022753"/>
    </source>
</evidence>
<evidence type="ECO:0000256" key="3">
    <source>
        <dbReference type="ARBA" id="ARBA00006939"/>
    </source>
</evidence>
<organism evidence="26 27">
    <name type="scientific">Knipowitschia caucasica</name>
    <name type="common">Caucasian dwarf goby</name>
    <name type="synonym">Pomatoschistus caucasicus</name>
    <dbReference type="NCBI Taxonomy" id="637954"/>
    <lineage>
        <taxon>Eukaryota</taxon>
        <taxon>Metazoa</taxon>
        <taxon>Chordata</taxon>
        <taxon>Craniata</taxon>
        <taxon>Vertebrata</taxon>
        <taxon>Euteleostomi</taxon>
        <taxon>Actinopterygii</taxon>
        <taxon>Neopterygii</taxon>
        <taxon>Teleostei</taxon>
        <taxon>Neoteleostei</taxon>
        <taxon>Acanthomorphata</taxon>
        <taxon>Gobiaria</taxon>
        <taxon>Gobiiformes</taxon>
        <taxon>Gobioidei</taxon>
        <taxon>Gobiidae</taxon>
        <taxon>Gobiinae</taxon>
        <taxon>Knipowitschia</taxon>
    </lineage>
</organism>
<dbReference type="InterPro" id="IPR003689">
    <property type="entry name" value="ZIP"/>
</dbReference>
<comment type="similarity">
    <text evidence="3">Belongs to the ZIP transporter (TC 2.A.5) family.</text>
</comment>
<dbReference type="InterPro" id="IPR050799">
    <property type="entry name" value="ZIP_Transporter"/>
</dbReference>
<dbReference type="GO" id="GO:0046872">
    <property type="term" value="F:metal ion binding"/>
    <property type="evidence" value="ECO:0007669"/>
    <property type="project" value="UniProtKB-KW"/>
</dbReference>
<evidence type="ECO:0000256" key="12">
    <source>
        <dbReference type="ARBA" id="ARBA00022906"/>
    </source>
</evidence>
<evidence type="ECO:0000256" key="7">
    <source>
        <dbReference type="ARBA" id="ARBA00022723"/>
    </source>
</evidence>
<dbReference type="EMBL" id="OZ035838">
    <property type="protein sequence ID" value="CAL1584819.1"/>
    <property type="molecule type" value="Genomic_DNA"/>
</dbReference>
<feature type="compositionally biased region" description="Basic residues" evidence="21">
    <location>
        <begin position="268"/>
        <end position="284"/>
    </location>
</feature>
<keyword evidence="4" id="KW-0813">Transport</keyword>
<evidence type="ECO:0000256" key="14">
    <source>
        <dbReference type="ARBA" id="ARBA00023065"/>
    </source>
</evidence>